<dbReference type="OrthoDB" id="9780241at2"/>
<dbReference type="PANTHER" id="PTHR12110">
    <property type="entry name" value="HYDROXYPYRUVATE ISOMERASE"/>
    <property type="match status" value="1"/>
</dbReference>
<feature type="domain" description="Xylose isomerase-like TIM barrel" evidence="1">
    <location>
        <begin position="66"/>
        <end position="292"/>
    </location>
</feature>
<dbReference type="InterPro" id="IPR013022">
    <property type="entry name" value="Xyl_isomerase-like_TIM-brl"/>
</dbReference>
<evidence type="ECO:0000313" key="3">
    <source>
        <dbReference type="Proteomes" id="UP000001887"/>
    </source>
</evidence>
<dbReference type="eggNOG" id="COG1082">
    <property type="taxonomic scope" value="Bacteria"/>
</dbReference>
<dbReference type="AlphaFoldDB" id="D2R735"/>
<dbReference type="SUPFAM" id="SSF51658">
    <property type="entry name" value="Xylose isomerase-like"/>
    <property type="match status" value="1"/>
</dbReference>
<dbReference type="KEGG" id="psl:Psta_4596"/>
<dbReference type="InterPro" id="IPR036237">
    <property type="entry name" value="Xyl_isomerase-like_sf"/>
</dbReference>
<dbReference type="InterPro" id="IPR050312">
    <property type="entry name" value="IolE/XylAMocC-like"/>
</dbReference>
<keyword evidence="2" id="KW-0413">Isomerase</keyword>
<dbReference type="Gene3D" id="3.20.20.150">
    <property type="entry name" value="Divalent-metal-dependent TIM barrel enzymes"/>
    <property type="match status" value="1"/>
</dbReference>
<dbReference type="Pfam" id="PF01261">
    <property type="entry name" value="AP_endonuc_2"/>
    <property type="match status" value="1"/>
</dbReference>
<evidence type="ECO:0000313" key="2">
    <source>
        <dbReference type="EMBL" id="ADB19238.1"/>
    </source>
</evidence>
<gene>
    <name evidence="2" type="ordered locus">Psta_4596</name>
</gene>
<sequence precursor="true">MPSPSCGLHQRRQFLAATAASALVFAGNSSVFSQETVPDQSDDPSPLRLGFSLYGMKSLDPVAAVKELREIGYETTELPVMTGWPADSSTLSKEKLRELKSALADQKMVMSAIMENLLLLSEGDAVQKNLDRLKAAAEISLALSETNPPPIETVLGGSPMRWETDRQKMVERLRTWAELLAEMKVPLAIKAHYSNAMHRPIDVLWMIAKTNSPWIKTVYDYSHFQLQGFSIDESLTDLLPHTAMVHVKDGKLTEAGRPEFLLPGDGMIGYADLLGHLARKHYQGDIVVEVTGQLHSKPDYDPLATARKCFPVLQTARDAVKAS</sequence>
<name>D2R735_PIRSD</name>
<dbReference type="GO" id="GO:0016853">
    <property type="term" value="F:isomerase activity"/>
    <property type="evidence" value="ECO:0007669"/>
    <property type="project" value="UniProtKB-KW"/>
</dbReference>
<proteinExistence type="predicted"/>
<reference evidence="2 3" key="1">
    <citation type="journal article" date="2009" name="Stand. Genomic Sci.">
        <title>Complete genome sequence of Pirellula staleyi type strain (ATCC 27377).</title>
        <authorList>
            <person name="Clum A."/>
            <person name="Tindall B.J."/>
            <person name="Sikorski J."/>
            <person name="Ivanova N."/>
            <person name="Mavrommatis K."/>
            <person name="Lucas S."/>
            <person name="Glavina del Rio T."/>
            <person name="Nolan M."/>
            <person name="Chen F."/>
            <person name="Tice H."/>
            <person name="Pitluck S."/>
            <person name="Cheng J.F."/>
            <person name="Chertkov O."/>
            <person name="Brettin T."/>
            <person name="Han C."/>
            <person name="Detter J.C."/>
            <person name="Kuske C."/>
            <person name="Bruce D."/>
            <person name="Goodwin L."/>
            <person name="Ovchinikova G."/>
            <person name="Pati A."/>
            <person name="Mikhailova N."/>
            <person name="Chen A."/>
            <person name="Palaniappan K."/>
            <person name="Land M."/>
            <person name="Hauser L."/>
            <person name="Chang Y.J."/>
            <person name="Jeffries C.D."/>
            <person name="Chain P."/>
            <person name="Rohde M."/>
            <person name="Goker M."/>
            <person name="Bristow J."/>
            <person name="Eisen J.A."/>
            <person name="Markowitz V."/>
            <person name="Hugenholtz P."/>
            <person name="Kyrpides N.C."/>
            <person name="Klenk H.P."/>
            <person name="Lapidus A."/>
        </authorList>
    </citation>
    <scope>NUCLEOTIDE SEQUENCE [LARGE SCALE GENOMIC DNA]</scope>
    <source>
        <strain evidence="3">ATCC 27377 / DSM 6068 / ICPB 4128</strain>
    </source>
</reference>
<evidence type="ECO:0000259" key="1">
    <source>
        <dbReference type="Pfam" id="PF01261"/>
    </source>
</evidence>
<dbReference type="HOGENOM" id="CLU_860114_0_0_0"/>
<protein>
    <submittedName>
        <fullName evidence="2">Xylose isomerase domain protein TIM barrel</fullName>
    </submittedName>
</protein>
<dbReference type="EMBL" id="CP001848">
    <property type="protein sequence ID" value="ADB19238.1"/>
    <property type="molecule type" value="Genomic_DNA"/>
</dbReference>
<accession>D2R735</accession>
<keyword evidence="3" id="KW-1185">Reference proteome</keyword>
<dbReference type="STRING" id="530564.Psta_4596"/>
<dbReference type="Proteomes" id="UP000001887">
    <property type="component" value="Chromosome"/>
</dbReference>
<organism evidence="2 3">
    <name type="scientific">Pirellula staleyi (strain ATCC 27377 / DSM 6068 / ICPB 4128)</name>
    <name type="common">Pirella staleyi</name>
    <dbReference type="NCBI Taxonomy" id="530564"/>
    <lineage>
        <taxon>Bacteria</taxon>
        <taxon>Pseudomonadati</taxon>
        <taxon>Planctomycetota</taxon>
        <taxon>Planctomycetia</taxon>
        <taxon>Pirellulales</taxon>
        <taxon>Pirellulaceae</taxon>
        <taxon>Pirellula</taxon>
    </lineage>
</organism>